<gene>
    <name evidence="2" type="ORF">ACFOLH_14580</name>
</gene>
<keyword evidence="1" id="KW-0732">Signal</keyword>
<protein>
    <recommendedName>
        <fullName evidence="4">Helicase</fullName>
    </recommendedName>
</protein>
<keyword evidence="3" id="KW-1185">Reference proteome</keyword>
<evidence type="ECO:0008006" key="4">
    <source>
        <dbReference type="Google" id="ProtNLM"/>
    </source>
</evidence>
<feature type="signal peptide" evidence="1">
    <location>
        <begin position="1"/>
        <end position="19"/>
    </location>
</feature>
<name>A0ABV7WIF7_9MICO</name>
<dbReference type="EMBL" id="JBHRWW010000011">
    <property type="protein sequence ID" value="MFC3689574.1"/>
    <property type="molecule type" value="Genomic_DNA"/>
</dbReference>
<dbReference type="RefSeq" id="WP_376985631.1">
    <property type="nucleotide sequence ID" value="NZ_JBHRWW010000011.1"/>
</dbReference>
<reference evidence="3" key="1">
    <citation type="journal article" date="2019" name="Int. J. Syst. Evol. Microbiol.">
        <title>The Global Catalogue of Microorganisms (GCM) 10K type strain sequencing project: providing services to taxonomists for standard genome sequencing and annotation.</title>
        <authorList>
            <consortium name="The Broad Institute Genomics Platform"/>
            <consortium name="The Broad Institute Genome Sequencing Center for Infectious Disease"/>
            <person name="Wu L."/>
            <person name="Ma J."/>
        </authorList>
    </citation>
    <scope>NUCLEOTIDE SEQUENCE [LARGE SCALE GENOMIC DNA]</scope>
    <source>
        <strain evidence="3">NCAIM B.02333</strain>
    </source>
</reference>
<comment type="caution">
    <text evidence="2">The sequence shown here is derived from an EMBL/GenBank/DDBJ whole genome shotgun (WGS) entry which is preliminary data.</text>
</comment>
<feature type="chain" id="PRO_5046870633" description="Helicase" evidence="1">
    <location>
        <begin position="20"/>
        <end position="112"/>
    </location>
</feature>
<sequence length="112" mass="10411">MSAVTLVATALGATVLGCAAAGALGQVAAARAGADGAADLAALAAAGRVVRGEPHATACGVGATVAAGPSTVLTGCTVAGEVVTVTVMRDLTLFGATVAVRAVARAGPVDDP</sequence>
<dbReference type="Proteomes" id="UP001595685">
    <property type="component" value="Unassembled WGS sequence"/>
</dbReference>
<organism evidence="2 3">
    <name type="scientific">Aquipuribacter hungaricus</name>
    <dbReference type="NCBI Taxonomy" id="545624"/>
    <lineage>
        <taxon>Bacteria</taxon>
        <taxon>Bacillati</taxon>
        <taxon>Actinomycetota</taxon>
        <taxon>Actinomycetes</taxon>
        <taxon>Micrococcales</taxon>
        <taxon>Intrasporangiaceae</taxon>
        <taxon>Aquipuribacter</taxon>
    </lineage>
</organism>
<evidence type="ECO:0000256" key="1">
    <source>
        <dbReference type="SAM" id="SignalP"/>
    </source>
</evidence>
<evidence type="ECO:0000313" key="2">
    <source>
        <dbReference type="EMBL" id="MFC3689574.1"/>
    </source>
</evidence>
<proteinExistence type="predicted"/>
<accession>A0ABV7WIF7</accession>
<evidence type="ECO:0000313" key="3">
    <source>
        <dbReference type="Proteomes" id="UP001595685"/>
    </source>
</evidence>